<accession>A0ABP7VSH4</accession>
<protein>
    <recommendedName>
        <fullName evidence="4">DUF4305 domain-containing protein</fullName>
    </recommendedName>
</protein>
<evidence type="ECO:0000313" key="2">
    <source>
        <dbReference type="EMBL" id="GAA4073473.1"/>
    </source>
</evidence>
<keyword evidence="1" id="KW-0812">Transmembrane</keyword>
<dbReference type="EMBL" id="BAABDL010000100">
    <property type="protein sequence ID" value="GAA4073473.1"/>
    <property type="molecule type" value="Genomic_DNA"/>
</dbReference>
<dbReference type="Pfam" id="PF14146">
    <property type="entry name" value="DUF4305"/>
    <property type="match status" value="1"/>
</dbReference>
<evidence type="ECO:0008006" key="4">
    <source>
        <dbReference type="Google" id="ProtNLM"/>
    </source>
</evidence>
<feature type="transmembrane region" description="Helical" evidence="1">
    <location>
        <begin position="7"/>
        <end position="25"/>
    </location>
</feature>
<evidence type="ECO:0000256" key="1">
    <source>
        <dbReference type="SAM" id="Phobius"/>
    </source>
</evidence>
<name>A0ABP7VSH4_9BACI</name>
<proteinExistence type="predicted"/>
<keyword evidence="1" id="KW-0472">Membrane</keyword>
<dbReference type="RefSeq" id="WP_344912489.1">
    <property type="nucleotide sequence ID" value="NZ_BAABDL010000100.1"/>
</dbReference>
<comment type="caution">
    <text evidence="2">The sequence shown here is derived from an EMBL/GenBank/DDBJ whole genome shotgun (WGS) entry which is preliminary data.</text>
</comment>
<evidence type="ECO:0000313" key="3">
    <source>
        <dbReference type="Proteomes" id="UP001501734"/>
    </source>
</evidence>
<sequence>MHRVSPLRSAIFYFIMGAIFIYFAFQTIDETVFKPLTILLVILATLEFGVGIRFLQFHIKIKRHQKK</sequence>
<keyword evidence="3" id="KW-1185">Reference proteome</keyword>
<reference evidence="3" key="1">
    <citation type="journal article" date="2019" name="Int. J. Syst. Evol. Microbiol.">
        <title>The Global Catalogue of Microorganisms (GCM) 10K type strain sequencing project: providing services to taxonomists for standard genome sequencing and annotation.</title>
        <authorList>
            <consortium name="The Broad Institute Genomics Platform"/>
            <consortium name="The Broad Institute Genome Sequencing Center for Infectious Disease"/>
            <person name="Wu L."/>
            <person name="Ma J."/>
        </authorList>
    </citation>
    <scope>NUCLEOTIDE SEQUENCE [LARGE SCALE GENOMIC DNA]</scope>
    <source>
        <strain evidence="3">JCM 17250</strain>
    </source>
</reference>
<dbReference type="Proteomes" id="UP001501734">
    <property type="component" value="Unassembled WGS sequence"/>
</dbReference>
<dbReference type="InterPro" id="IPR025426">
    <property type="entry name" value="DUF4305"/>
</dbReference>
<keyword evidence="1" id="KW-1133">Transmembrane helix</keyword>
<organism evidence="2 3">
    <name type="scientific">Amphibacillus indicireducens</name>
    <dbReference type="NCBI Taxonomy" id="1076330"/>
    <lineage>
        <taxon>Bacteria</taxon>
        <taxon>Bacillati</taxon>
        <taxon>Bacillota</taxon>
        <taxon>Bacilli</taxon>
        <taxon>Bacillales</taxon>
        <taxon>Bacillaceae</taxon>
        <taxon>Amphibacillus</taxon>
    </lineage>
</organism>
<gene>
    <name evidence="2" type="ORF">GCM10022410_18480</name>
</gene>
<feature type="transmembrane region" description="Helical" evidence="1">
    <location>
        <begin position="37"/>
        <end position="57"/>
    </location>
</feature>